<keyword evidence="4 6" id="KW-1133">Transmembrane helix</keyword>
<evidence type="ECO:0000313" key="8">
    <source>
        <dbReference type="Proteomes" id="UP001203410"/>
    </source>
</evidence>
<gene>
    <name evidence="7" type="ORF">LZ496_00575</name>
</gene>
<keyword evidence="8" id="KW-1185">Reference proteome</keyword>
<dbReference type="Gene3D" id="1.20.1260.100">
    <property type="entry name" value="TspO/MBR protein"/>
    <property type="match status" value="1"/>
</dbReference>
<protein>
    <submittedName>
        <fullName evidence="7">Tryptophan-rich sensory protein</fullName>
    </submittedName>
</protein>
<dbReference type="InterPro" id="IPR038330">
    <property type="entry name" value="TspO/MBR-related_sf"/>
</dbReference>
<sequence>MASVERDDRGIWGKAAIAIPAIVLCGIAAGWLSNSGVENDWYAKLIRPGIQPPSWLFGPIWAALYALMGLAVAVVWNEPPSRERANALRLFFAQLVLNYAWSPVFFGGHFIETALVLLIVILVLALATAKTFKNIRSMAGWLLLPYLLWLCLAVVLNYETGRLNPGADAAPLGLIGA</sequence>
<dbReference type="PIRSF" id="PIRSF005859">
    <property type="entry name" value="PBR"/>
    <property type="match status" value="1"/>
</dbReference>
<dbReference type="EMBL" id="JAMGBA010000001">
    <property type="protein sequence ID" value="MCL6697286.1"/>
    <property type="molecule type" value="Genomic_DNA"/>
</dbReference>
<feature type="transmembrane region" description="Helical" evidence="6">
    <location>
        <begin position="141"/>
        <end position="158"/>
    </location>
</feature>
<name>A0ABT0RQP6_9SPHN</name>
<keyword evidence="3 6" id="KW-0812">Transmembrane</keyword>
<dbReference type="InterPro" id="IPR004307">
    <property type="entry name" value="TspO_MBR"/>
</dbReference>
<comment type="subcellular location">
    <subcellularLocation>
        <location evidence="1">Membrane</location>
        <topology evidence="1">Multi-pass membrane protein</topology>
    </subcellularLocation>
</comment>
<dbReference type="RefSeq" id="WP_249902663.1">
    <property type="nucleotide sequence ID" value="NZ_JAMGBA010000001.1"/>
</dbReference>
<proteinExistence type="inferred from homology"/>
<dbReference type="Proteomes" id="UP001203410">
    <property type="component" value="Unassembled WGS sequence"/>
</dbReference>
<reference evidence="7 8" key="1">
    <citation type="submission" date="2022-05" db="EMBL/GenBank/DDBJ databases">
        <authorList>
            <person name="Jo J.-H."/>
            <person name="Im W.-T."/>
        </authorList>
    </citation>
    <scope>NUCLEOTIDE SEQUENCE [LARGE SCALE GENOMIC DNA]</scope>
    <source>
        <strain evidence="7 8">NSE70-1</strain>
    </source>
</reference>
<dbReference type="Pfam" id="PF03073">
    <property type="entry name" value="TspO_MBR"/>
    <property type="match status" value="1"/>
</dbReference>
<dbReference type="CDD" id="cd15904">
    <property type="entry name" value="TSPO_MBR"/>
    <property type="match status" value="1"/>
</dbReference>
<organism evidence="7 8">
    <name type="scientific">Sphingomonas caseinilyticus</name>
    <dbReference type="NCBI Taxonomy" id="2908205"/>
    <lineage>
        <taxon>Bacteria</taxon>
        <taxon>Pseudomonadati</taxon>
        <taxon>Pseudomonadota</taxon>
        <taxon>Alphaproteobacteria</taxon>
        <taxon>Sphingomonadales</taxon>
        <taxon>Sphingomonadaceae</taxon>
        <taxon>Sphingomonas</taxon>
    </lineage>
</organism>
<evidence type="ECO:0000256" key="4">
    <source>
        <dbReference type="ARBA" id="ARBA00022989"/>
    </source>
</evidence>
<comment type="caution">
    <text evidence="7">The sequence shown here is derived from an EMBL/GenBank/DDBJ whole genome shotgun (WGS) entry which is preliminary data.</text>
</comment>
<comment type="similarity">
    <text evidence="2">Belongs to the TspO/BZRP family.</text>
</comment>
<keyword evidence="5 6" id="KW-0472">Membrane</keyword>
<feature type="transmembrane region" description="Helical" evidence="6">
    <location>
        <begin position="53"/>
        <end position="75"/>
    </location>
</feature>
<evidence type="ECO:0000256" key="6">
    <source>
        <dbReference type="SAM" id="Phobius"/>
    </source>
</evidence>
<feature type="transmembrane region" description="Helical" evidence="6">
    <location>
        <begin position="12"/>
        <end position="33"/>
    </location>
</feature>
<evidence type="ECO:0000313" key="7">
    <source>
        <dbReference type="EMBL" id="MCL6697286.1"/>
    </source>
</evidence>
<evidence type="ECO:0000256" key="1">
    <source>
        <dbReference type="ARBA" id="ARBA00004141"/>
    </source>
</evidence>
<dbReference type="PANTHER" id="PTHR10057:SF0">
    <property type="entry name" value="TRANSLOCATOR PROTEIN"/>
    <property type="match status" value="1"/>
</dbReference>
<dbReference type="PANTHER" id="PTHR10057">
    <property type="entry name" value="PERIPHERAL-TYPE BENZODIAZEPINE RECEPTOR"/>
    <property type="match status" value="1"/>
</dbReference>
<accession>A0ABT0RQP6</accession>
<feature type="transmembrane region" description="Helical" evidence="6">
    <location>
        <begin position="110"/>
        <end position="129"/>
    </location>
</feature>
<evidence type="ECO:0000256" key="5">
    <source>
        <dbReference type="ARBA" id="ARBA00023136"/>
    </source>
</evidence>
<evidence type="ECO:0000256" key="3">
    <source>
        <dbReference type="ARBA" id="ARBA00022692"/>
    </source>
</evidence>
<evidence type="ECO:0000256" key="2">
    <source>
        <dbReference type="ARBA" id="ARBA00007524"/>
    </source>
</evidence>